<gene>
    <name evidence="1" type="ORF">COS59_01925</name>
</gene>
<protein>
    <recommendedName>
        <fullName evidence="3">YkuD domain-containing protein</fullName>
    </recommendedName>
</protein>
<evidence type="ECO:0000313" key="2">
    <source>
        <dbReference type="Proteomes" id="UP000230131"/>
    </source>
</evidence>
<dbReference type="AlphaFoldDB" id="A0A2M7B7C1"/>
<evidence type="ECO:0008006" key="3">
    <source>
        <dbReference type="Google" id="ProtNLM"/>
    </source>
</evidence>
<comment type="caution">
    <text evidence="1">The sequence shown here is derived from an EMBL/GenBank/DDBJ whole genome shotgun (WGS) entry which is preliminary data.</text>
</comment>
<accession>A0A2M7B7C1</accession>
<dbReference type="Proteomes" id="UP000230131">
    <property type="component" value="Unassembled WGS sequence"/>
</dbReference>
<dbReference type="EMBL" id="PEVH01000060">
    <property type="protein sequence ID" value="PIU99026.1"/>
    <property type="molecule type" value="Genomic_DNA"/>
</dbReference>
<reference evidence="2" key="1">
    <citation type="submission" date="2017-09" db="EMBL/GenBank/DDBJ databases">
        <title>Depth-based differentiation of microbial function through sediment-hosted aquifers and enrichment of novel symbionts in the deep terrestrial subsurface.</title>
        <authorList>
            <person name="Probst A.J."/>
            <person name="Ladd B."/>
            <person name="Jarett J.K."/>
            <person name="Geller-Mcgrath D.E."/>
            <person name="Sieber C.M.K."/>
            <person name="Emerson J.B."/>
            <person name="Anantharaman K."/>
            <person name="Thomas B.C."/>
            <person name="Malmstrom R."/>
            <person name="Stieglmeier M."/>
            <person name="Klingl A."/>
            <person name="Woyke T."/>
            <person name="Ryan C.M."/>
            <person name="Banfield J.F."/>
        </authorList>
    </citation>
    <scope>NUCLEOTIDE SEQUENCE [LARGE SCALE GENOMIC DNA]</scope>
</reference>
<sequence>MNSKILFVAVFLVLANTVRADEVFLMKGKFQQIVGDKTEIDSMINQDYRNYIFQDAIQRFKEVEATEHQYFVYVDRNPQKQLIFVCFFDSKNQKVIEIGKDRVSTGKPKKGKGYFLTPIGIFKNSLDNFSYRALGTKNDKGWRGLGKRGSRVWDFGWQTTEEIIKGKKQEFLIRLLMHATDPNFGEPRLGNVDSKGCIRISGKLNDFIDRFGLLDKDYEKNNHHKKVAWLLRKDREPVKHQGVYLIVGDSSEW</sequence>
<proteinExistence type="predicted"/>
<organism evidence="1 2">
    <name type="scientific">Candidatus Wolfebacteria bacterium CG03_land_8_20_14_0_80_36_15</name>
    <dbReference type="NCBI Taxonomy" id="1975067"/>
    <lineage>
        <taxon>Bacteria</taxon>
        <taxon>Candidatus Wolfeibacteriota</taxon>
    </lineage>
</organism>
<evidence type="ECO:0000313" key="1">
    <source>
        <dbReference type="EMBL" id="PIU99026.1"/>
    </source>
</evidence>
<name>A0A2M7B7C1_9BACT</name>